<protein>
    <submittedName>
        <fullName evidence="2">Ribonuclease VapC</fullName>
    </submittedName>
</protein>
<dbReference type="Pfam" id="PF01850">
    <property type="entry name" value="PIN"/>
    <property type="match status" value="1"/>
</dbReference>
<evidence type="ECO:0000313" key="3">
    <source>
        <dbReference type="Proteomes" id="UP000033961"/>
    </source>
</evidence>
<accession>A0A2P1QQX0</accession>
<dbReference type="SUPFAM" id="SSF88723">
    <property type="entry name" value="PIN domain-like"/>
    <property type="match status" value="1"/>
</dbReference>
<evidence type="ECO:0000313" key="2">
    <source>
        <dbReference type="EMBL" id="AVQ11300.1"/>
    </source>
</evidence>
<dbReference type="InterPro" id="IPR002716">
    <property type="entry name" value="PIN_dom"/>
</dbReference>
<proteinExistence type="predicted"/>
<dbReference type="AlphaFoldDB" id="A0A2P1QQX0"/>
<organism evidence="2 3">
    <name type="scientific">Leptospira santarosai</name>
    <dbReference type="NCBI Taxonomy" id="28183"/>
    <lineage>
        <taxon>Bacteria</taxon>
        <taxon>Pseudomonadati</taxon>
        <taxon>Spirochaetota</taxon>
        <taxon>Spirochaetia</taxon>
        <taxon>Leptospirales</taxon>
        <taxon>Leptospiraceae</taxon>
        <taxon>Leptospira</taxon>
    </lineage>
</organism>
<dbReference type="EMBL" id="CP027843">
    <property type="protein sequence ID" value="AVQ11300.1"/>
    <property type="molecule type" value="Genomic_DNA"/>
</dbReference>
<dbReference type="Gene3D" id="3.40.50.1010">
    <property type="entry name" value="5'-nuclease"/>
    <property type="match status" value="1"/>
</dbReference>
<dbReference type="InterPro" id="IPR029060">
    <property type="entry name" value="PIN-like_dom_sf"/>
</dbReference>
<name>A0A2P1QQX0_9LEPT</name>
<gene>
    <name evidence="2" type="ORF">XB16_0965</name>
</gene>
<feature type="domain" description="PIN" evidence="1">
    <location>
        <begin position="19"/>
        <end position="67"/>
    </location>
</feature>
<sequence length="75" mass="8489">MVLSLLDVRFYCSGIFEIASSKAAKIRVELERVGKPIGPFDLLIASQALANKFTLVTNNEKEFARIKEIKMESWL</sequence>
<dbReference type="Proteomes" id="UP000033961">
    <property type="component" value="Chromosome I"/>
</dbReference>
<evidence type="ECO:0000259" key="1">
    <source>
        <dbReference type="Pfam" id="PF01850"/>
    </source>
</evidence>
<reference evidence="2 3" key="1">
    <citation type="journal article" date="2015" name="Genome Announc.">
        <title>Draft Genome Sequences of Leptospira santarosai Strains U160, U164, and U233, Isolated from Asymptomatic Cattle.</title>
        <authorList>
            <person name="Kremer F.S."/>
            <person name="Eslabao M.R."/>
            <person name="Provisor M."/>
            <person name="Woloski R.D."/>
            <person name="Ramires O.V."/>
            <person name="Moreno L.Z."/>
            <person name="Moreno A.M."/>
            <person name="Hamond C."/>
            <person name="Lilenbaum W."/>
            <person name="Dellagostin O.A."/>
        </authorList>
    </citation>
    <scope>NUCLEOTIDE SEQUENCE [LARGE SCALE GENOMIC DNA]</scope>
    <source>
        <strain evidence="2 3">U160</strain>
    </source>
</reference>